<comment type="caution">
    <text evidence="1">The sequence shown here is derived from an EMBL/GenBank/DDBJ whole genome shotgun (WGS) entry which is preliminary data.</text>
</comment>
<dbReference type="Proteomes" id="UP000229976">
    <property type="component" value="Unassembled WGS sequence"/>
</dbReference>
<organism evidence="1 2">
    <name type="scientific">Candidatus Nealsonbacteria bacterium CG23_combo_of_CG06-09_8_20_14_all_39_17</name>
    <dbReference type="NCBI Taxonomy" id="1974722"/>
    <lineage>
        <taxon>Bacteria</taxon>
        <taxon>Candidatus Nealsoniibacteriota</taxon>
    </lineage>
</organism>
<evidence type="ECO:0000313" key="2">
    <source>
        <dbReference type="Proteomes" id="UP000229976"/>
    </source>
</evidence>
<dbReference type="AlphaFoldDB" id="A0A2G9YUR1"/>
<proteinExistence type="predicted"/>
<reference evidence="1 2" key="1">
    <citation type="submission" date="2017-09" db="EMBL/GenBank/DDBJ databases">
        <title>Depth-based differentiation of microbial function through sediment-hosted aquifers and enrichment of novel symbionts in the deep terrestrial subsurface.</title>
        <authorList>
            <person name="Probst A.J."/>
            <person name="Ladd B."/>
            <person name="Jarett J.K."/>
            <person name="Geller-Mcgrath D.E."/>
            <person name="Sieber C.M."/>
            <person name="Emerson J.B."/>
            <person name="Anantharaman K."/>
            <person name="Thomas B.C."/>
            <person name="Malmstrom R."/>
            <person name="Stieglmeier M."/>
            <person name="Klingl A."/>
            <person name="Woyke T."/>
            <person name="Ryan C.M."/>
            <person name="Banfield J.F."/>
        </authorList>
    </citation>
    <scope>NUCLEOTIDE SEQUENCE [LARGE SCALE GENOMIC DNA]</scope>
    <source>
        <strain evidence="1">CG23_combo_of_CG06-09_8_20_14_all_39_17</strain>
    </source>
</reference>
<gene>
    <name evidence="1" type="ORF">COX37_01450</name>
</gene>
<protein>
    <submittedName>
        <fullName evidence="1">Uncharacterized protein</fullName>
    </submittedName>
</protein>
<name>A0A2G9YUR1_9BACT</name>
<accession>A0A2G9YUR1</accession>
<dbReference type="EMBL" id="PCRO01000018">
    <property type="protein sequence ID" value="PIP22922.1"/>
    <property type="molecule type" value="Genomic_DNA"/>
</dbReference>
<evidence type="ECO:0000313" key="1">
    <source>
        <dbReference type="EMBL" id="PIP22922.1"/>
    </source>
</evidence>
<sequence>MNMEKFKTSIVEDLLPGKKKETEEEYKEREAEAIKNNVKIAKDLERTINDAMSGGGEYYLIGGDKKENLKSVARGITSEDERAILNLANFKRNKLEGKVGKLRNEKPRGRPVDVEDITGKSLLPENEKRYLETGYGELVDIFKELKENKGDVMSPLNKLRGKLSSLVEFGEKEMEELEEKE</sequence>